<dbReference type="EMBL" id="MFLN01000041">
    <property type="protein sequence ID" value="OGG66596.1"/>
    <property type="molecule type" value="Genomic_DNA"/>
</dbReference>
<evidence type="ECO:0000313" key="2">
    <source>
        <dbReference type="Proteomes" id="UP000178572"/>
    </source>
</evidence>
<gene>
    <name evidence="1" type="ORF">A3C21_01900</name>
</gene>
<proteinExistence type="predicted"/>
<protein>
    <submittedName>
        <fullName evidence="1">Uncharacterized protein</fullName>
    </submittedName>
</protein>
<dbReference type="STRING" id="1798500.A3C21_01900"/>
<dbReference type="Proteomes" id="UP000178572">
    <property type="component" value="Unassembled WGS sequence"/>
</dbReference>
<name>A0A1F6DYX6_9BACT</name>
<dbReference type="AlphaFoldDB" id="A0A1F6DYX6"/>
<reference evidence="1 2" key="1">
    <citation type="journal article" date="2016" name="Nat. Commun.">
        <title>Thousands of microbial genomes shed light on interconnected biogeochemical processes in an aquifer system.</title>
        <authorList>
            <person name="Anantharaman K."/>
            <person name="Brown C.T."/>
            <person name="Hug L.A."/>
            <person name="Sharon I."/>
            <person name="Castelle C.J."/>
            <person name="Probst A.J."/>
            <person name="Thomas B.C."/>
            <person name="Singh A."/>
            <person name="Wilkins M.J."/>
            <person name="Karaoz U."/>
            <person name="Brodie E.L."/>
            <person name="Williams K.H."/>
            <person name="Hubbard S.S."/>
            <person name="Banfield J.F."/>
        </authorList>
    </citation>
    <scope>NUCLEOTIDE SEQUENCE [LARGE SCALE GENOMIC DNA]</scope>
</reference>
<accession>A0A1F6DYX6</accession>
<comment type="caution">
    <text evidence="1">The sequence shown here is derived from an EMBL/GenBank/DDBJ whole genome shotgun (WGS) entry which is preliminary data.</text>
</comment>
<sequence>MSKSKGRKVTVTTIAGLAAVIADGFSDMAEGFDGMNQKFLDLQLEMRNGFEETNKKLDRIDTRIAALELAVFGATTADGARLLEHSLLTGDVERVKCKSALLHFRAEESEIGGNALRLCAGSVFRPAGSTPCGVGMSQFTRLSKLEKAVFKE</sequence>
<evidence type="ECO:0000313" key="1">
    <source>
        <dbReference type="EMBL" id="OGG66596.1"/>
    </source>
</evidence>
<organism evidence="1 2">
    <name type="scientific">Candidatus Kaiserbacteria bacterium RIFCSPHIGHO2_02_FULL_59_21</name>
    <dbReference type="NCBI Taxonomy" id="1798500"/>
    <lineage>
        <taxon>Bacteria</taxon>
        <taxon>Candidatus Kaiseribacteriota</taxon>
    </lineage>
</organism>